<protein>
    <submittedName>
        <fullName evidence="1">Uncharacterized protein</fullName>
    </submittedName>
</protein>
<sequence>MYSIGAGVAALAILIVLAHKGLFQQKGKRGGQKQAPSDKVYSLQTNGQSYSHDEISAALIKDILSGLSADYWDFITITPCDPINGSTFIQVGAPDSITHFDLTVEVGVRDERPGCTIYKYYTKDRELILRFLLDYFERQETPDISHWEKYFIEIKK</sequence>
<dbReference type="AlphaFoldDB" id="A0A2X4XIY5"/>
<keyword evidence="2" id="KW-1185">Reference proteome</keyword>
<evidence type="ECO:0000313" key="2">
    <source>
        <dbReference type="Proteomes" id="UP000249005"/>
    </source>
</evidence>
<accession>A0A2X4XIY5</accession>
<reference evidence="1 2" key="1">
    <citation type="submission" date="2018-06" db="EMBL/GenBank/DDBJ databases">
        <authorList>
            <consortium name="Pathogen Informatics"/>
            <person name="Doyle S."/>
        </authorList>
    </citation>
    <scope>NUCLEOTIDE SEQUENCE [LARGE SCALE GENOMIC DNA]</scope>
    <source>
        <strain evidence="1 2">NCTC12151</strain>
    </source>
</reference>
<proteinExistence type="predicted"/>
<evidence type="ECO:0000313" key="1">
    <source>
        <dbReference type="EMBL" id="SQI36574.1"/>
    </source>
</evidence>
<dbReference type="KEGG" id="lri:NCTC12151_00791"/>
<gene>
    <name evidence="1" type="ORF">NCTC12151_00791</name>
</gene>
<dbReference type="EMBL" id="LS483470">
    <property type="protein sequence ID" value="SQI36574.1"/>
    <property type="molecule type" value="Genomic_DNA"/>
</dbReference>
<dbReference type="Proteomes" id="UP000249005">
    <property type="component" value="Chromosome 1"/>
</dbReference>
<organism evidence="1 2">
    <name type="scientific">Leminorella richardii</name>
    <dbReference type="NCBI Taxonomy" id="158841"/>
    <lineage>
        <taxon>Bacteria</taxon>
        <taxon>Pseudomonadati</taxon>
        <taxon>Pseudomonadota</taxon>
        <taxon>Gammaproteobacteria</taxon>
        <taxon>Enterobacterales</taxon>
        <taxon>Budviciaceae</taxon>
        <taxon>Leminorella</taxon>
    </lineage>
</organism>
<name>A0A2X4XIY5_9GAMM</name>